<evidence type="ECO:0000256" key="1">
    <source>
        <dbReference type="SAM" id="Coils"/>
    </source>
</evidence>
<feature type="compositionally biased region" description="Polar residues" evidence="2">
    <location>
        <begin position="550"/>
        <end position="567"/>
    </location>
</feature>
<sequence length="782" mass="84282">MPLVQAIARNRERLSQLGIEKRSATPHPTIVALHMYPVLANYLRFCFFPAPSPPASATQYRVRNSCRSPARHTTPLQPATAHSSPAAYISRFAASHRLVSPDEYSLSRRFHGAARPALDPNPPGASDMMGSTAWDTQGQAMAATTEDDFGQFLDMSGMANLGDGMQFDFQNFQDGSAQAIMNHQPREATDTIMGDSDNHNIMATNNSLPITTSASQSSTIPAHMMTPNPDPISNIDAQIQYLQQQKFQQQQRQLQEQQAAFFSNHNHSVPPTPQSLDMPNSGHFYSQAEQVSQPGVYDSGYHQRMKEQDMAFTPLVSPAVTPLDPHFTMDSSSFTIPGAYFSPLTSPALHAQNDASSIYEQTHSNNSPIEMELDTSTAPSVGSMDLSKKPRKKAPAKPRGKANVRSSPIVKPQRRKTGPSPAIVSQVLTEVEENMNSAFLPMPATSTETSPEENSSVSPETLSDMPPPPVPTRRSTSKSPYIYPQRSGQQTPVSAPADSQPAPATPASLMKLPASRANKTSGHQEPAGTDHIESLELPESVSNRKLGPTITRTSMQSPLIESATSKGASFHPLSSPVFPKRSGTASASQSPQLGPGSSGPAARKTPQLAPRTSRTRTGSVHVSPALLPRISPNIKPLLPGTPGLTSAEDAASRLLMSKSNYQNILEGNQVPGVSYPSELSTNLTSKRTSHKIAEQGRRNRINSALQVMAGLLPGGMELVSDGGGSGDKKDSKQANAQNSKASVVENAIVHMKDLHRENSDLKDELAELKKQLEQLKAVDKTD</sequence>
<feature type="coiled-coil region" evidence="1">
    <location>
        <begin position="744"/>
        <end position="781"/>
    </location>
</feature>
<protein>
    <recommendedName>
        <fullName evidence="3">BHLH domain-containing protein</fullName>
    </recommendedName>
</protein>
<feature type="compositionally biased region" description="Basic residues" evidence="2">
    <location>
        <begin position="389"/>
        <end position="402"/>
    </location>
</feature>
<dbReference type="Pfam" id="PF00010">
    <property type="entry name" value="HLH"/>
    <property type="match status" value="1"/>
</dbReference>
<feature type="compositionally biased region" description="Polar residues" evidence="2">
    <location>
        <begin position="369"/>
        <end position="380"/>
    </location>
</feature>
<keyword evidence="1" id="KW-0175">Coiled coil</keyword>
<evidence type="ECO:0000313" key="4">
    <source>
        <dbReference type="EMBL" id="KAF7546360.1"/>
    </source>
</evidence>
<dbReference type="OrthoDB" id="5344169at2759"/>
<evidence type="ECO:0000256" key="2">
    <source>
        <dbReference type="SAM" id="MobiDB-lite"/>
    </source>
</evidence>
<feature type="compositionally biased region" description="Low complexity" evidence="2">
    <location>
        <begin position="441"/>
        <end position="461"/>
    </location>
</feature>
<proteinExistence type="predicted"/>
<feature type="domain" description="BHLH" evidence="3">
    <location>
        <begin position="685"/>
        <end position="754"/>
    </location>
</feature>
<keyword evidence="5" id="KW-1185">Reference proteome</keyword>
<gene>
    <name evidence="4" type="ORF">G7Z17_g8496</name>
</gene>
<feature type="region of interest" description="Disordered" evidence="2">
    <location>
        <begin position="718"/>
        <end position="744"/>
    </location>
</feature>
<evidence type="ECO:0000259" key="3">
    <source>
        <dbReference type="PROSITE" id="PS50888"/>
    </source>
</evidence>
<dbReference type="CDD" id="cd11392">
    <property type="entry name" value="bHLH_ScPHO4_like"/>
    <property type="match status" value="1"/>
</dbReference>
<dbReference type="InterPro" id="IPR011598">
    <property type="entry name" value="bHLH_dom"/>
</dbReference>
<feature type="compositionally biased region" description="Polar residues" evidence="2">
    <location>
        <begin position="610"/>
        <end position="620"/>
    </location>
</feature>
<dbReference type="SMART" id="SM00353">
    <property type="entry name" value="HLH"/>
    <property type="match status" value="1"/>
</dbReference>
<organism evidence="4 5">
    <name type="scientific">Cylindrodendrum hubeiense</name>
    <dbReference type="NCBI Taxonomy" id="595255"/>
    <lineage>
        <taxon>Eukaryota</taxon>
        <taxon>Fungi</taxon>
        <taxon>Dikarya</taxon>
        <taxon>Ascomycota</taxon>
        <taxon>Pezizomycotina</taxon>
        <taxon>Sordariomycetes</taxon>
        <taxon>Hypocreomycetidae</taxon>
        <taxon>Hypocreales</taxon>
        <taxon>Nectriaceae</taxon>
        <taxon>Cylindrodendrum</taxon>
    </lineage>
</organism>
<feature type="region of interest" description="Disordered" evidence="2">
    <location>
        <begin position="441"/>
        <end position="642"/>
    </location>
</feature>
<dbReference type="PROSITE" id="PS50888">
    <property type="entry name" value="BHLH"/>
    <property type="match status" value="1"/>
</dbReference>
<dbReference type="GO" id="GO:0046983">
    <property type="term" value="F:protein dimerization activity"/>
    <property type="evidence" value="ECO:0007669"/>
    <property type="project" value="InterPro"/>
</dbReference>
<dbReference type="AlphaFoldDB" id="A0A9P5LE97"/>
<dbReference type="Gene3D" id="4.10.280.10">
    <property type="entry name" value="Helix-loop-helix DNA-binding domain"/>
    <property type="match status" value="1"/>
</dbReference>
<comment type="caution">
    <text evidence="4">The sequence shown here is derived from an EMBL/GenBank/DDBJ whole genome shotgun (WGS) entry which is preliminary data.</text>
</comment>
<dbReference type="EMBL" id="JAANBB010000216">
    <property type="protein sequence ID" value="KAF7546360.1"/>
    <property type="molecule type" value="Genomic_DNA"/>
</dbReference>
<dbReference type="Proteomes" id="UP000722485">
    <property type="component" value="Unassembled WGS sequence"/>
</dbReference>
<evidence type="ECO:0000313" key="5">
    <source>
        <dbReference type="Proteomes" id="UP000722485"/>
    </source>
</evidence>
<dbReference type="InterPro" id="IPR036638">
    <property type="entry name" value="HLH_DNA-bd_sf"/>
</dbReference>
<reference evidence="4" key="1">
    <citation type="submission" date="2020-03" db="EMBL/GenBank/DDBJ databases">
        <title>Draft Genome Sequence of Cylindrodendrum hubeiense.</title>
        <authorList>
            <person name="Buettner E."/>
            <person name="Kellner H."/>
        </authorList>
    </citation>
    <scope>NUCLEOTIDE SEQUENCE</scope>
    <source>
        <strain evidence="4">IHI 201604</strain>
    </source>
</reference>
<name>A0A9P5LE97_9HYPO</name>
<accession>A0A9P5LE97</accession>
<dbReference type="SUPFAM" id="SSF47459">
    <property type="entry name" value="HLH, helix-loop-helix DNA-binding domain"/>
    <property type="match status" value="1"/>
</dbReference>
<feature type="compositionally biased region" description="Low complexity" evidence="2">
    <location>
        <begin position="586"/>
        <end position="602"/>
    </location>
</feature>
<feature type="region of interest" description="Disordered" evidence="2">
    <location>
        <begin position="369"/>
        <end position="421"/>
    </location>
</feature>